<feature type="transmembrane region" description="Helical" evidence="1">
    <location>
        <begin position="107"/>
        <end position="134"/>
    </location>
</feature>
<dbReference type="AlphaFoldDB" id="A0A8J7L384"/>
<protein>
    <recommendedName>
        <fullName evidence="2">DUF6449 domain-containing protein</fullName>
    </recommendedName>
</protein>
<feature type="transmembrane region" description="Helical" evidence="1">
    <location>
        <begin position="309"/>
        <end position="333"/>
    </location>
</feature>
<organism evidence="3 4">
    <name type="scientific">Mobilitalea sibirica</name>
    <dbReference type="NCBI Taxonomy" id="1462919"/>
    <lineage>
        <taxon>Bacteria</taxon>
        <taxon>Bacillati</taxon>
        <taxon>Bacillota</taxon>
        <taxon>Clostridia</taxon>
        <taxon>Lachnospirales</taxon>
        <taxon>Lachnospiraceae</taxon>
        <taxon>Mobilitalea</taxon>
    </lineage>
</organism>
<evidence type="ECO:0000313" key="4">
    <source>
        <dbReference type="Proteomes" id="UP000623269"/>
    </source>
</evidence>
<keyword evidence="4" id="KW-1185">Reference proteome</keyword>
<evidence type="ECO:0000259" key="2">
    <source>
        <dbReference type="Pfam" id="PF20047"/>
    </source>
</evidence>
<comment type="caution">
    <text evidence="3">The sequence shown here is derived from an EMBL/GenBank/DDBJ whole genome shotgun (WGS) entry which is preliminary data.</text>
</comment>
<feature type="transmembrane region" description="Helical" evidence="1">
    <location>
        <begin position="283"/>
        <end position="303"/>
    </location>
</feature>
<keyword evidence="1" id="KW-0472">Membrane</keyword>
<feature type="transmembrane region" description="Helical" evidence="1">
    <location>
        <begin position="20"/>
        <end position="39"/>
    </location>
</feature>
<dbReference type="Proteomes" id="UP000623269">
    <property type="component" value="Unassembled WGS sequence"/>
</dbReference>
<keyword evidence="1" id="KW-0812">Transmembrane</keyword>
<feature type="transmembrane region" description="Helical" evidence="1">
    <location>
        <begin position="154"/>
        <end position="176"/>
    </location>
</feature>
<dbReference type="EMBL" id="JAEAGR010000016">
    <property type="protein sequence ID" value="MBH1942038.1"/>
    <property type="molecule type" value="Genomic_DNA"/>
</dbReference>
<feature type="domain" description="DUF6449" evidence="2">
    <location>
        <begin position="448"/>
        <end position="548"/>
    </location>
</feature>
<evidence type="ECO:0000313" key="3">
    <source>
        <dbReference type="EMBL" id="MBH1942038.1"/>
    </source>
</evidence>
<gene>
    <name evidence="3" type="ORF">I5677_14140</name>
</gene>
<feature type="transmembrane region" description="Helical" evidence="1">
    <location>
        <begin position="241"/>
        <end position="263"/>
    </location>
</feature>
<name>A0A8J7L384_9FIRM</name>
<dbReference type="Pfam" id="PF20047">
    <property type="entry name" value="DUF6449"/>
    <property type="match status" value="1"/>
</dbReference>
<sequence length="690" mass="79990">MTSKSLFFKLQREDIKRRIWTIALSMLGFFILLPLNLAMRLGQDSLLDWEWIQRQLLSVLGVKFELMFLFTIAGAVVCGLSGYFYLHSRKKVDLYHSVPVRRETLFAFSYLNGLLIYLVPYIINIILSFVVLQFNDRMNTKLFTTAMSTFGFNVLFYLLIYTTVIIAVMLTGNFVISCFGTAVLFFYGPVLMAVKEMFFSGFFSTYYQNNNVDSMILRFLSPVGVYFDTANNLNQGREQGLAIRLSIVFIVTILLIGLSVYLYKKRPSEAATHAMAFAISKPIIKFLLVIPVSLGGGIVFQQITDRGSIGWFVFGMIFTLLLSYAIIEIIYNFDIRSAFRHKGQLLACAGIVAVIAVIFHFDLFGYDNYIPKKDKIESMSVAFSGLDDNIRYFDFETDNTWYMNPTTYQLKNMKLTDMEDAYALAKVAIDKNIETFYPGDAFNYTVKYTLTSGRKVYRSYRLYQEDGIRLLKKIYDNEQYKEGHFPIYQWKSEDIRAVSCYNMLNDIAFSLNPSKINQLLEIYKEELRNLSIEDMNVRYPIATLVFKLGHESMYYNVYPTFVKTIAFLADHGFDVNDNVDVDNIKEIVITNYVTNKMVMDKYGDKIYRTSAYEDLSKSYTDKKEIEKIYPLLINRDYYWDNQTIINAEDMVEVTVIVAVDEYGNVNQHSFYFEKGKIPDFVKQDIKYVAE</sequence>
<feature type="transmembrane region" description="Helical" evidence="1">
    <location>
        <begin position="345"/>
        <end position="366"/>
    </location>
</feature>
<dbReference type="InterPro" id="IPR045611">
    <property type="entry name" value="DUF6449"/>
</dbReference>
<evidence type="ECO:0000256" key="1">
    <source>
        <dbReference type="SAM" id="Phobius"/>
    </source>
</evidence>
<keyword evidence="1" id="KW-1133">Transmembrane helix</keyword>
<feature type="transmembrane region" description="Helical" evidence="1">
    <location>
        <begin position="183"/>
        <end position="207"/>
    </location>
</feature>
<reference evidence="3" key="1">
    <citation type="submission" date="2020-12" db="EMBL/GenBank/DDBJ databases">
        <title>M. sibirica DSM 26468T genome.</title>
        <authorList>
            <person name="Thieme N."/>
            <person name="Rettenmaier R."/>
            <person name="Zverlov V."/>
            <person name="Liebl W."/>
        </authorList>
    </citation>
    <scope>NUCLEOTIDE SEQUENCE</scope>
    <source>
        <strain evidence="3">DSM 26468</strain>
    </source>
</reference>
<feature type="transmembrane region" description="Helical" evidence="1">
    <location>
        <begin position="66"/>
        <end position="86"/>
    </location>
</feature>
<dbReference type="RefSeq" id="WP_197662283.1">
    <property type="nucleotide sequence ID" value="NZ_JAEAGR010000016.1"/>
</dbReference>
<accession>A0A8J7L384</accession>
<proteinExistence type="predicted"/>